<evidence type="ECO:0000256" key="1">
    <source>
        <dbReference type="SAM" id="Phobius"/>
    </source>
</evidence>
<reference evidence="2 3" key="1">
    <citation type="submission" date="2024-06" db="EMBL/GenBank/DDBJ databases">
        <title>The Natural Products Discovery Center: Release of the First 8490 Sequenced Strains for Exploring Actinobacteria Biosynthetic Diversity.</title>
        <authorList>
            <person name="Kalkreuter E."/>
            <person name="Kautsar S.A."/>
            <person name="Yang D."/>
            <person name="Bader C.D."/>
            <person name="Teijaro C.N."/>
            <person name="Fluegel L."/>
            <person name="Davis C.M."/>
            <person name="Simpson J.R."/>
            <person name="Lauterbach L."/>
            <person name="Steele A.D."/>
            <person name="Gui C."/>
            <person name="Meng S."/>
            <person name="Li G."/>
            <person name="Viehrig K."/>
            <person name="Ye F."/>
            <person name="Su P."/>
            <person name="Kiefer A.F."/>
            <person name="Nichols A."/>
            <person name="Cepeda A.J."/>
            <person name="Yan W."/>
            <person name="Fan B."/>
            <person name="Jiang Y."/>
            <person name="Adhikari A."/>
            <person name="Zheng C.-J."/>
            <person name="Schuster L."/>
            <person name="Cowan T.M."/>
            <person name="Smanski M.J."/>
            <person name="Chevrette M.G."/>
            <person name="De Carvalho L.P.S."/>
            <person name="Shen B."/>
        </authorList>
    </citation>
    <scope>NUCLEOTIDE SEQUENCE [LARGE SCALE GENOMIC DNA]</scope>
    <source>
        <strain evidence="2 3">NPDC033843</strain>
    </source>
</reference>
<keyword evidence="1" id="KW-0812">Transmembrane</keyword>
<proteinExistence type="predicted"/>
<keyword evidence="3" id="KW-1185">Reference proteome</keyword>
<feature type="transmembrane region" description="Helical" evidence="1">
    <location>
        <begin position="154"/>
        <end position="171"/>
    </location>
</feature>
<protein>
    <submittedName>
        <fullName evidence="2">Uncharacterized protein</fullName>
    </submittedName>
</protein>
<evidence type="ECO:0000313" key="2">
    <source>
        <dbReference type="EMBL" id="MEU3780209.1"/>
    </source>
</evidence>
<dbReference type="RefSeq" id="WP_361701305.1">
    <property type="nucleotide sequence ID" value="NZ_JBEZVE010000003.1"/>
</dbReference>
<comment type="caution">
    <text evidence="2">The sequence shown here is derived from an EMBL/GenBank/DDBJ whole genome shotgun (WGS) entry which is preliminary data.</text>
</comment>
<feature type="transmembrane region" description="Helical" evidence="1">
    <location>
        <begin position="121"/>
        <end position="142"/>
    </location>
</feature>
<dbReference type="EMBL" id="JBEZVE010000003">
    <property type="protein sequence ID" value="MEU3780209.1"/>
    <property type="molecule type" value="Genomic_DNA"/>
</dbReference>
<organism evidence="2 3">
    <name type="scientific">Streptomyces sp. 900129855</name>
    <dbReference type="NCBI Taxonomy" id="3155129"/>
    <lineage>
        <taxon>Bacteria</taxon>
        <taxon>Bacillati</taxon>
        <taxon>Actinomycetota</taxon>
        <taxon>Actinomycetes</taxon>
        <taxon>Kitasatosporales</taxon>
        <taxon>Streptomycetaceae</taxon>
        <taxon>Streptomyces</taxon>
    </lineage>
</organism>
<gene>
    <name evidence="2" type="ORF">AB0E89_06390</name>
</gene>
<feature type="transmembrane region" description="Helical" evidence="1">
    <location>
        <begin position="27"/>
        <end position="49"/>
    </location>
</feature>
<keyword evidence="1" id="KW-0472">Membrane</keyword>
<feature type="transmembrane region" description="Helical" evidence="1">
    <location>
        <begin position="93"/>
        <end position="115"/>
    </location>
</feature>
<accession>A0ABV2ZCD5</accession>
<name>A0ABV2ZCD5_9ACTN</name>
<sequence length="438" mass="49429">MRTPPKPQVGLRPKARRPSLNTWQSRVALVLIELVLLATTVLLGRFGLADFLHALNFPGRLTGAILLAVSLTTLVGAAAVMDHWVRYCFPYSGFVALVGAFTALVANAMLLVTMWRDGDSAFYKAVFGVLAAGSAAAAYMVWRTSVTIPTHKRVAAAVIIPSVIAVANYGYQNLWQPYERETSPVISLAMGKAVLSKDRKDFAVPVDITLANRGDRSFYVLGSEFHAMAQKVTLSSKDRLREKWRDDADQWTKPSELNPLSRREIHQPGELVEAKPWLNYGRWIESGDTFTTRVVVELPLNTPYDQVTFYATASLARKDRLVLQPPLNYLTKSWDRKNIPGWVKKQQKKDPNTDFLVYRARVREDDSIDEYTRDPRYVTVYWKFGTHGVSVQVSVARLGEEGHVPNQTEQRETSSRYGLVDLTMGPYVRNLWDIKNQH</sequence>
<feature type="transmembrane region" description="Helical" evidence="1">
    <location>
        <begin position="61"/>
        <end position="81"/>
    </location>
</feature>
<evidence type="ECO:0000313" key="3">
    <source>
        <dbReference type="Proteomes" id="UP001550739"/>
    </source>
</evidence>
<dbReference type="Proteomes" id="UP001550739">
    <property type="component" value="Unassembled WGS sequence"/>
</dbReference>
<keyword evidence="1" id="KW-1133">Transmembrane helix</keyword>